<evidence type="ECO:0000313" key="1">
    <source>
        <dbReference type="EMBL" id="SFV60098.1"/>
    </source>
</evidence>
<proteinExistence type="predicted"/>
<organism evidence="1">
    <name type="scientific">hydrothermal vent metagenome</name>
    <dbReference type="NCBI Taxonomy" id="652676"/>
    <lineage>
        <taxon>unclassified sequences</taxon>
        <taxon>metagenomes</taxon>
        <taxon>ecological metagenomes</taxon>
    </lineage>
</organism>
<accession>A0A1W1C2M8</accession>
<dbReference type="EMBL" id="FPHG01000041">
    <property type="protein sequence ID" value="SFV60098.1"/>
    <property type="molecule type" value="Genomic_DNA"/>
</dbReference>
<protein>
    <submittedName>
        <fullName evidence="1">Uncharacterized protein</fullName>
    </submittedName>
</protein>
<gene>
    <name evidence="1" type="ORF">MNB_SV-9-1507</name>
</gene>
<reference evidence="1" key="1">
    <citation type="submission" date="2016-10" db="EMBL/GenBank/DDBJ databases">
        <authorList>
            <person name="de Groot N.N."/>
        </authorList>
    </citation>
    <scope>NUCLEOTIDE SEQUENCE</scope>
</reference>
<dbReference type="AlphaFoldDB" id="A0A1W1C2M8"/>
<name>A0A1W1C2M8_9ZZZZ</name>
<sequence length="149" mass="17605">MFRLKNIPMFLLAFLILILIFLQSWTFYLGTTDVTFERLLGSKPYKEIEDISLRRYKEGVISPHLFTITTNNEKDTISNLSKDCKLEKITIEKLPKEAEETDKEMVAVIKKSPYIYLSKEYNLQQPKEGRMCLIFRDKEHLYLFINGNI</sequence>